<sequence length="283" mass="31422">MRTPAHHFLPLSRRVAIVTGGNTGIGLVTVRELARHGAKEIPEANIIFIKFDLQSLKSVKEAAESFLAKEKRIDILNQQCCDFPYQLSEDGVEVQACNGTGHAALTFPLLPLLKQTAAESNSHVRIVNIASTGAKFAYQPDFTSLETLNRPYWTTWFRYANSKLVNILFTNELQKRLDGTGIYCLSVHPGVISTDLWLGMNQSWPWLLPLGAIRRQVMITPYQGALTQLYAATSLEVEEKDLRAAYLVPYGKVGKKPSLAEDKDGKLGGAFMDLCEKLIAENL</sequence>
<dbReference type="PANTHER" id="PTHR24320">
    <property type="entry name" value="RETINOL DEHYDROGENASE"/>
    <property type="match status" value="1"/>
</dbReference>
<organism evidence="4 5">
    <name type="scientific">Gymnopus androsaceus JB14</name>
    <dbReference type="NCBI Taxonomy" id="1447944"/>
    <lineage>
        <taxon>Eukaryota</taxon>
        <taxon>Fungi</taxon>
        <taxon>Dikarya</taxon>
        <taxon>Basidiomycota</taxon>
        <taxon>Agaricomycotina</taxon>
        <taxon>Agaricomycetes</taxon>
        <taxon>Agaricomycetidae</taxon>
        <taxon>Agaricales</taxon>
        <taxon>Marasmiineae</taxon>
        <taxon>Omphalotaceae</taxon>
        <taxon>Gymnopus</taxon>
    </lineage>
</organism>
<keyword evidence="5" id="KW-1185">Reference proteome</keyword>
<dbReference type="EMBL" id="ML769398">
    <property type="protein sequence ID" value="KAE9407099.1"/>
    <property type="molecule type" value="Genomic_DNA"/>
</dbReference>
<protein>
    <submittedName>
        <fullName evidence="4">NAD(P)-binding protein</fullName>
    </submittedName>
</protein>
<dbReference type="Pfam" id="PF00106">
    <property type="entry name" value="adh_short"/>
    <property type="match status" value="1"/>
</dbReference>
<keyword evidence="2" id="KW-0521">NADP</keyword>
<dbReference type="AlphaFoldDB" id="A0A6A4I8S0"/>
<dbReference type="InterPro" id="IPR002347">
    <property type="entry name" value="SDR_fam"/>
</dbReference>
<keyword evidence="3" id="KW-0560">Oxidoreductase</keyword>
<dbReference type="PRINTS" id="PR00081">
    <property type="entry name" value="GDHRDH"/>
</dbReference>
<dbReference type="PANTHER" id="PTHR24320:SF282">
    <property type="entry name" value="WW DOMAIN-CONTAINING OXIDOREDUCTASE"/>
    <property type="match status" value="1"/>
</dbReference>
<dbReference type="GO" id="GO:0016491">
    <property type="term" value="F:oxidoreductase activity"/>
    <property type="evidence" value="ECO:0007669"/>
    <property type="project" value="UniProtKB-KW"/>
</dbReference>
<dbReference type="Proteomes" id="UP000799118">
    <property type="component" value="Unassembled WGS sequence"/>
</dbReference>
<proteinExistence type="inferred from homology"/>
<evidence type="ECO:0000256" key="2">
    <source>
        <dbReference type="ARBA" id="ARBA00022857"/>
    </source>
</evidence>
<accession>A0A6A4I8S0</accession>
<dbReference type="SUPFAM" id="SSF51735">
    <property type="entry name" value="NAD(P)-binding Rossmann-fold domains"/>
    <property type="match status" value="1"/>
</dbReference>
<evidence type="ECO:0000313" key="4">
    <source>
        <dbReference type="EMBL" id="KAE9407099.1"/>
    </source>
</evidence>
<reference evidence="4" key="1">
    <citation type="journal article" date="2019" name="Environ. Microbiol.">
        <title>Fungal ecological strategies reflected in gene transcription - a case study of two litter decomposers.</title>
        <authorList>
            <person name="Barbi F."/>
            <person name="Kohler A."/>
            <person name="Barry K."/>
            <person name="Baskaran P."/>
            <person name="Daum C."/>
            <person name="Fauchery L."/>
            <person name="Ihrmark K."/>
            <person name="Kuo A."/>
            <person name="LaButti K."/>
            <person name="Lipzen A."/>
            <person name="Morin E."/>
            <person name="Grigoriev I.V."/>
            <person name="Henrissat B."/>
            <person name="Lindahl B."/>
            <person name="Martin F."/>
        </authorList>
    </citation>
    <scope>NUCLEOTIDE SEQUENCE</scope>
    <source>
        <strain evidence="4">JB14</strain>
    </source>
</reference>
<dbReference type="OrthoDB" id="191139at2759"/>
<comment type="similarity">
    <text evidence="1">Belongs to the short-chain dehydrogenases/reductases (SDR) family.</text>
</comment>
<evidence type="ECO:0000313" key="5">
    <source>
        <dbReference type="Proteomes" id="UP000799118"/>
    </source>
</evidence>
<dbReference type="Gene3D" id="3.40.50.720">
    <property type="entry name" value="NAD(P)-binding Rossmann-like Domain"/>
    <property type="match status" value="1"/>
</dbReference>
<evidence type="ECO:0000256" key="1">
    <source>
        <dbReference type="ARBA" id="ARBA00006484"/>
    </source>
</evidence>
<gene>
    <name evidence="4" type="ORF">BT96DRAFT_954660</name>
</gene>
<evidence type="ECO:0000256" key="3">
    <source>
        <dbReference type="ARBA" id="ARBA00023002"/>
    </source>
</evidence>
<dbReference type="InterPro" id="IPR036291">
    <property type="entry name" value="NAD(P)-bd_dom_sf"/>
</dbReference>
<name>A0A6A4I8S0_9AGAR</name>